<evidence type="ECO:0000313" key="2">
    <source>
        <dbReference type="Proteomes" id="UP000602395"/>
    </source>
</evidence>
<comment type="caution">
    <text evidence="1">The sequence shown here is derived from an EMBL/GenBank/DDBJ whole genome shotgun (WGS) entry which is preliminary data.</text>
</comment>
<dbReference type="RefSeq" id="WP_190266762.1">
    <property type="nucleotide sequence ID" value="NZ_BAABAD010000004.1"/>
</dbReference>
<evidence type="ECO:0008006" key="3">
    <source>
        <dbReference type="Google" id="ProtNLM"/>
    </source>
</evidence>
<name>A0ABR7WB01_9ACTN</name>
<protein>
    <recommendedName>
        <fullName evidence="3">Transcriptional regulator, AbiEi antitoxin, Type IV TA system</fullName>
    </recommendedName>
</protein>
<keyword evidence="2" id="KW-1185">Reference proteome</keyword>
<sequence>MIDFPTDRYGLVRRERALARDISDDQLAAAERRGDLVRLAPGVLVPASDEFKGPAGEDTLYRLRSIAVATSERDGRGTALSHGSAAAIHGLATLASDREKVHFTNGLTAGGFVRGLRHVHPGSLHPEEVVVVDGVAVTSLERTAVDVACAGSFAQALTVFDAACRLDADRTLMADILDRRRRGARPARRALPLADALSESVGESWSRAQMIEGELPVPRLQREYRCGDKLYRADYDWDGLLVGEFDGMTKYGRLLRSGESVRDTLMREKRREDDLRAIGVMVIRWTWAVLEKGGLVELLRPWLVRLGLIVA</sequence>
<reference evidence="1 2" key="1">
    <citation type="submission" date="2020-09" db="EMBL/GenBank/DDBJ databases">
        <title>Novel species in genus Gordonia.</title>
        <authorList>
            <person name="Zhang G."/>
        </authorList>
    </citation>
    <scope>NUCLEOTIDE SEQUENCE [LARGE SCALE GENOMIC DNA]</scope>
    <source>
        <strain evidence="1 2">ON-33</strain>
    </source>
</reference>
<evidence type="ECO:0000313" key="1">
    <source>
        <dbReference type="EMBL" id="MBD1319974.1"/>
    </source>
</evidence>
<gene>
    <name evidence="1" type="ORF">IDF66_10280</name>
</gene>
<accession>A0ABR7WB01</accession>
<proteinExistence type="predicted"/>
<organism evidence="1 2">
    <name type="scientific">Gordonia hankookensis</name>
    <dbReference type="NCBI Taxonomy" id="589403"/>
    <lineage>
        <taxon>Bacteria</taxon>
        <taxon>Bacillati</taxon>
        <taxon>Actinomycetota</taxon>
        <taxon>Actinomycetes</taxon>
        <taxon>Mycobacteriales</taxon>
        <taxon>Gordoniaceae</taxon>
        <taxon>Gordonia</taxon>
    </lineage>
</organism>
<dbReference type="Proteomes" id="UP000602395">
    <property type="component" value="Unassembled WGS sequence"/>
</dbReference>
<dbReference type="EMBL" id="JACWMS010000002">
    <property type="protein sequence ID" value="MBD1319974.1"/>
    <property type="molecule type" value="Genomic_DNA"/>
</dbReference>